<evidence type="ECO:0000313" key="11">
    <source>
        <dbReference type="Proteomes" id="UP000537126"/>
    </source>
</evidence>
<keyword evidence="4 10" id="KW-0548">Nucleotidyltransferase</keyword>
<dbReference type="CDD" id="cd02509">
    <property type="entry name" value="GDP-M1P_Guanylyltransferase"/>
    <property type="match status" value="1"/>
</dbReference>
<comment type="catalytic activity">
    <reaction evidence="7">
        <text>alpha-D-mannose 1-phosphate + GTP + H(+) = GDP-alpha-D-mannose + diphosphate</text>
        <dbReference type="Rhea" id="RHEA:15229"/>
        <dbReference type="ChEBI" id="CHEBI:15378"/>
        <dbReference type="ChEBI" id="CHEBI:33019"/>
        <dbReference type="ChEBI" id="CHEBI:37565"/>
        <dbReference type="ChEBI" id="CHEBI:57527"/>
        <dbReference type="ChEBI" id="CHEBI:58409"/>
        <dbReference type="EC" id="2.7.7.13"/>
    </reaction>
</comment>
<keyword evidence="5" id="KW-0547">Nucleotide-binding</keyword>
<comment type="caution">
    <text evidence="10">The sequence shown here is derived from an EMBL/GenBank/DDBJ whole genome shotgun (WGS) entry which is preliminary data.</text>
</comment>
<dbReference type="InterPro" id="IPR049577">
    <property type="entry name" value="GMPP_N"/>
</dbReference>
<dbReference type="RefSeq" id="WP_166919507.1">
    <property type="nucleotide sequence ID" value="NZ_JAASRN010000002.1"/>
</dbReference>
<evidence type="ECO:0000256" key="1">
    <source>
        <dbReference type="ARBA" id="ARBA00006115"/>
    </source>
</evidence>
<dbReference type="InterPro" id="IPR005835">
    <property type="entry name" value="NTP_transferase_dom"/>
</dbReference>
<feature type="domain" description="MannoseP isomerase/GMP-like beta-helix" evidence="9">
    <location>
        <begin position="304"/>
        <end position="355"/>
    </location>
</feature>
<dbReference type="SUPFAM" id="SSF159283">
    <property type="entry name" value="Guanosine diphospho-D-mannose pyrophosphorylase/mannose-6-phosphate isomerase linker domain"/>
    <property type="match status" value="1"/>
</dbReference>
<evidence type="ECO:0000256" key="6">
    <source>
        <dbReference type="ARBA" id="ARBA00023134"/>
    </source>
</evidence>
<dbReference type="InterPro" id="IPR051161">
    <property type="entry name" value="Mannose-6P_isomerase_type2"/>
</dbReference>
<evidence type="ECO:0000256" key="3">
    <source>
        <dbReference type="ARBA" id="ARBA00022679"/>
    </source>
</evidence>
<accession>A0A846MRP3</accession>
<dbReference type="Proteomes" id="UP000537126">
    <property type="component" value="Unassembled WGS sequence"/>
</dbReference>
<dbReference type="EC" id="2.7.7.13" evidence="2"/>
<dbReference type="AlphaFoldDB" id="A0A846MRP3"/>
<dbReference type="SUPFAM" id="SSF53448">
    <property type="entry name" value="Nucleotide-diphospho-sugar transferases"/>
    <property type="match status" value="1"/>
</dbReference>
<feature type="domain" description="Nucleotidyl transferase" evidence="8">
    <location>
        <begin position="8"/>
        <end position="296"/>
    </location>
</feature>
<keyword evidence="6" id="KW-0342">GTP-binding</keyword>
<dbReference type="GO" id="GO:0005525">
    <property type="term" value="F:GTP binding"/>
    <property type="evidence" value="ECO:0007669"/>
    <property type="project" value="UniProtKB-KW"/>
</dbReference>
<organism evidence="10 11">
    <name type="scientific">Thermonema lapsum</name>
    <dbReference type="NCBI Taxonomy" id="28195"/>
    <lineage>
        <taxon>Bacteria</taxon>
        <taxon>Pseudomonadati</taxon>
        <taxon>Bacteroidota</taxon>
        <taxon>Cytophagia</taxon>
        <taxon>Cytophagales</taxon>
        <taxon>Thermonemataceae</taxon>
        <taxon>Thermonema</taxon>
    </lineage>
</organism>
<evidence type="ECO:0000313" key="10">
    <source>
        <dbReference type="EMBL" id="NIK74129.1"/>
    </source>
</evidence>
<sequence>MSDTSFYTIIMAGGVGSRFWPFSREHSPKQFHDILGRGKSMIQETVERFEGICSPENIYVVTHKKYVDKVKEHLPFLSHEQILAEPSRRNTAPCIAYACYKIAQKNPDAVTVVTPADHVIQNVERFQKAIRTAVKHAHKKDVLVTLGIKPNRPDTGYGYIQYQQPSGLFQKFKPYPLLPVKTFTEKPNLELAKKFLESGDFVWNAGIFIWHVESIKKAFQRYAPEIAEVFEEIEDHFFTESEREAVEQAYPLCKKISIDYAIMEKADNVYVIPVDCGWSDLGTWKSLYELAPKDDQQNVIQGTVLAYDSQQCIVKTPKDQLVVIQGLEGFIVAEHEGVLLICRQDQEQRVKEFVAEAKKIDKRFI</sequence>
<dbReference type="Pfam" id="PF22640">
    <property type="entry name" value="ManC_GMP_beta-helix"/>
    <property type="match status" value="1"/>
</dbReference>
<keyword evidence="11" id="KW-1185">Reference proteome</keyword>
<proteinExistence type="inferred from homology"/>
<dbReference type="PANTHER" id="PTHR46390">
    <property type="entry name" value="MANNOSE-1-PHOSPHATE GUANYLYLTRANSFERASE"/>
    <property type="match status" value="1"/>
</dbReference>
<comment type="similarity">
    <text evidence="1">Belongs to the mannose-6-phosphate isomerase type 2 family.</text>
</comment>
<dbReference type="Gene3D" id="3.90.550.10">
    <property type="entry name" value="Spore Coat Polysaccharide Biosynthesis Protein SpsA, Chain A"/>
    <property type="match status" value="1"/>
</dbReference>
<dbReference type="GO" id="GO:0009298">
    <property type="term" value="P:GDP-mannose biosynthetic process"/>
    <property type="evidence" value="ECO:0007669"/>
    <property type="project" value="TreeGrafter"/>
</dbReference>
<reference evidence="10 11" key="1">
    <citation type="submission" date="2020-03" db="EMBL/GenBank/DDBJ databases">
        <title>Genomic Encyclopedia of Type Strains, Phase IV (KMG-IV): sequencing the most valuable type-strain genomes for metagenomic binning, comparative biology and taxonomic classification.</title>
        <authorList>
            <person name="Goeker M."/>
        </authorList>
    </citation>
    <scope>NUCLEOTIDE SEQUENCE [LARGE SCALE GENOMIC DNA]</scope>
    <source>
        <strain evidence="10 11">DSM 5718</strain>
    </source>
</reference>
<protein>
    <recommendedName>
        <fullName evidence="2">mannose-1-phosphate guanylyltransferase</fullName>
        <ecNumber evidence="2">2.7.7.13</ecNumber>
    </recommendedName>
</protein>
<dbReference type="EMBL" id="JAASRN010000002">
    <property type="protein sequence ID" value="NIK74129.1"/>
    <property type="molecule type" value="Genomic_DNA"/>
</dbReference>
<dbReference type="PANTHER" id="PTHR46390:SF1">
    <property type="entry name" value="MANNOSE-1-PHOSPHATE GUANYLYLTRANSFERASE"/>
    <property type="match status" value="1"/>
</dbReference>
<evidence type="ECO:0000259" key="9">
    <source>
        <dbReference type="Pfam" id="PF22640"/>
    </source>
</evidence>
<gene>
    <name evidence="10" type="ORF">FHS56_001642</name>
</gene>
<keyword evidence="3 10" id="KW-0808">Transferase</keyword>
<dbReference type="InterPro" id="IPR054566">
    <property type="entry name" value="ManC/GMP-like_b-helix"/>
</dbReference>
<dbReference type="FunFam" id="3.90.550.10:FF:000046">
    <property type="entry name" value="Mannose-1-phosphate guanylyltransferase (GDP)"/>
    <property type="match status" value="1"/>
</dbReference>
<name>A0A846MRP3_9BACT</name>
<dbReference type="InterPro" id="IPR029044">
    <property type="entry name" value="Nucleotide-diphossugar_trans"/>
</dbReference>
<evidence type="ECO:0000256" key="4">
    <source>
        <dbReference type="ARBA" id="ARBA00022695"/>
    </source>
</evidence>
<evidence type="ECO:0000259" key="8">
    <source>
        <dbReference type="Pfam" id="PF00483"/>
    </source>
</evidence>
<dbReference type="Pfam" id="PF00483">
    <property type="entry name" value="NTP_transferase"/>
    <property type="match status" value="1"/>
</dbReference>
<evidence type="ECO:0000256" key="5">
    <source>
        <dbReference type="ARBA" id="ARBA00022741"/>
    </source>
</evidence>
<dbReference type="GO" id="GO:0004475">
    <property type="term" value="F:mannose-1-phosphate guanylyltransferase (GTP) activity"/>
    <property type="evidence" value="ECO:0007669"/>
    <property type="project" value="UniProtKB-EC"/>
</dbReference>
<evidence type="ECO:0000256" key="2">
    <source>
        <dbReference type="ARBA" id="ARBA00012387"/>
    </source>
</evidence>
<evidence type="ECO:0000256" key="7">
    <source>
        <dbReference type="ARBA" id="ARBA00047343"/>
    </source>
</evidence>